<dbReference type="InterPro" id="IPR002711">
    <property type="entry name" value="HNH"/>
</dbReference>
<gene>
    <name evidence="2" type="ORF">SAMEA2259716_04800</name>
</gene>
<reference evidence="2 3" key="1">
    <citation type="submission" date="2016-11" db="EMBL/GenBank/DDBJ databases">
        <authorList>
            <consortium name="Pathogen Informatics"/>
        </authorList>
    </citation>
    <scope>NUCLEOTIDE SEQUENCE [LARGE SCALE GENOMIC DNA]</scope>
    <source>
        <strain evidence="2 3">911</strain>
    </source>
</reference>
<evidence type="ECO:0000259" key="1">
    <source>
        <dbReference type="SMART" id="SM00507"/>
    </source>
</evidence>
<dbReference type="SMART" id="SM00507">
    <property type="entry name" value="HNHc"/>
    <property type="match status" value="1"/>
</dbReference>
<keyword evidence="2" id="KW-0378">Hydrolase</keyword>
<proteinExistence type="predicted"/>
<dbReference type="InterPro" id="IPR003615">
    <property type="entry name" value="HNH_nuc"/>
</dbReference>
<name>A0A1U1PTG6_9MYCO</name>
<dbReference type="CDD" id="cd00085">
    <property type="entry name" value="HNHc"/>
    <property type="match status" value="1"/>
</dbReference>
<dbReference type="GO" id="GO:0003676">
    <property type="term" value="F:nucleic acid binding"/>
    <property type="evidence" value="ECO:0007669"/>
    <property type="project" value="InterPro"/>
</dbReference>
<dbReference type="Gene3D" id="1.10.30.50">
    <property type="match status" value="1"/>
</dbReference>
<dbReference type="Proteomes" id="UP000190074">
    <property type="component" value="Unassembled WGS sequence"/>
</dbReference>
<dbReference type="GO" id="GO:0004519">
    <property type="term" value="F:endonuclease activity"/>
    <property type="evidence" value="ECO:0007669"/>
    <property type="project" value="UniProtKB-KW"/>
</dbReference>
<sequence>MTTVQRNTTTRDKHRRIIRLGLAPSPFGRHPACYHCGEDIDYDAHHLDPRSFTIDHLKALAKGGTDTLDNIVPAHRGCNRNKSDKDLDELLPGGVTFVTERCWW</sequence>
<evidence type="ECO:0000313" key="2">
    <source>
        <dbReference type="EMBL" id="SKM68948.1"/>
    </source>
</evidence>
<organism evidence="2 3">
    <name type="scientific">Mycobacteroides abscessus subsp. massiliense</name>
    <dbReference type="NCBI Taxonomy" id="1962118"/>
    <lineage>
        <taxon>Bacteria</taxon>
        <taxon>Bacillati</taxon>
        <taxon>Actinomycetota</taxon>
        <taxon>Actinomycetes</taxon>
        <taxon>Mycobacteriales</taxon>
        <taxon>Mycobacteriaceae</taxon>
        <taxon>Mycobacteroides</taxon>
        <taxon>Mycobacteroides abscessus</taxon>
    </lineage>
</organism>
<dbReference type="AlphaFoldDB" id="A0A1U1PTG6"/>
<feature type="domain" description="HNH nuclease" evidence="1">
    <location>
        <begin position="21"/>
        <end position="80"/>
    </location>
</feature>
<dbReference type="EMBL" id="FVGW01000012">
    <property type="protein sequence ID" value="SKM68948.1"/>
    <property type="molecule type" value="Genomic_DNA"/>
</dbReference>
<dbReference type="Pfam" id="PF01844">
    <property type="entry name" value="HNH"/>
    <property type="match status" value="1"/>
</dbReference>
<keyword evidence="2" id="KW-0540">Nuclease</keyword>
<dbReference type="RefSeq" id="WP_016887063.1">
    <property type="nucleotide sequence ID" value="NZ_FVGW01000012.1"/>
</dbReference>
<protein>
    <submittedName>
        <fullName evidence="2">HNH endonuclease</fullName>
    </submittedName>
</protein>
<dbReference type="GO" id="GO:0008270">
    <property type="term" value="F:zinc ion binding"/>
    <property type="evidence" value="ECO:0007669"/>
    <property type="project" value="InterPro"/>
</dbReference>
<keyword evidence="2" id="KW-0255">Endonuclease</keyword>
<accession>A0A1U1PTG6</accession>
<evidence type="ECO:0000313" key="3">
    <source>
        <dbReference type="Proteomes" id="UP000190074"/>
    </source>
</evidence>